<feature type="coiled-coil region" evidence="1">
    <location>
        <begin position="155"/>
        <end position="182"/>
    </location>
</feature>
<evidence type="ECO:0000313" key="6">
    <source>
        <dbReference type="Proteomes" id="UP000244037"/>
    </source>
</evidence>
<keyword evidence="2" id="KW-0812">Transmembrane</keyword>
<keyword evidence="1" id="KW-0175">Coiled coil</keyword>
<keyword evidence="2" id="KW-0472">Membrane</keyword>
<feature type="domain" description="CusB-like beta-barrel" evidence="4">
    <location>
        <begin position="249"/>
        <end position="292"/>
    </location>
</feature>
<gene>
    <name evidence="5" type="ORF">C8N38_104240</name>
</gene>
<reference evidence="5 6" key="1">
    <citation type="submission" date="2018-04" db="EMBL/GenBank/DDBJ databases">
        <title>Genomic Encyclopedia of Archaeal and Bacterial Type Strains, Phase II (KMG-II): from individual species to whole genera.</title>
        <authorList>
            <person name="Goeker M."/>
        </authorList>
    </citation>
    <scope>NUCLEOTIDE SEQUENCE [LARGE SCALE GENOMIC DNA]</scope>
    <source>
        <strain evidence="5 6">DSM 19783</strain>
    </source>
</reference>
<sequence length="350" mass="37422">MHILKHHIPTFLIVLIGLLGVVVVLYAWHLPPFAGDEIRTENAYVRGNVATLSPQIAGYVTEVPVSDFQTVATGDVLVRLDDRTARQTLARAEAELASARAALKANDQDINSARATLDSRKAAAEAARAAVDTARAEWNRQDRLREKGVISAADAEDSQLKLRQAEAALTEALSDVDVAREDLGTAKVRTDTLSASVTAELAAVELAKIDLEHTAIRAPENGRLGQINVRVGQYVTAGSALMSLVSDRIWVIANVKETDLSGLHPGQAVRFDVDALGHRPFAGTVSMLSPATASEFSVLGNSTATGNFTKIAQRLPVRIEIDPGQTGEDRLAPGMSVVVHARRDGNPARP</sequence>
<proteinExistence type="predicted"/>
<dbReference type="AlphaFoldDB" id="A0A8E3ARM2"/>
<evidence type="ECO:0000256" key="2">
    <source>
        <dbReference type="SAM" id="Phobius"/>
    </source>
</evidence>
<dbReference type="InterPro" id="IPR058625">
    <property type="entry name" value="MdtA-like_BSH"/>
</dbReference>
<feature type="transmembrane region" description="Helical" evidence="2">
    <location>
        <begin position="12"/>
        <end position="30"/>
    </location>
</feature>
<keyword evidence="2" id="KW-1133">Transmembrane helix</keyword>
<dbReference type="SUPFAM" id="SSF111369">
    <property type="entry name" value="HlyD-like secretion proteins"/>
    <property type="match status" value="2"/>
</dbReference>
<dbReference type="Gene3D" id="2.40.30.170">
    <property type="match status" value="1"/>
</dbReference>
<dbReference type="PANTHER" id="PTHR30386">
    <property type="entry name" value="MEMBRANE FUSION SUBUNIT OF EMRAB-TOLC MULTIDRUG EFFLUX PUMP"/>
    <property type="match status" value="1"/>
</dbReference>
<evidence type="ECO:0000259" key="4">
    <source>
        <dbReference type="Pfam" id="PF25954"/>
    </source>
</evidence>
<dbReference type="Pfam" id="PF25917">
    <property type="entry name" value="BSH_RND"/>
    <property type="match status" value="1"/>
</dbReference>
<dbReference type="Gene3D" id="2.40.50.100">
    <property type="match status" value="1"/>
</dbReference>
<dbReference type="PANTHER" id="PTHR30386:SF24">
    <property type="entry name" value="MULTIDRUG RESISTANCE EFFLUX PUMP"/>
    <property type="match status" value="1"/>
</dbReference>
<keyword evidence="6" id="KW-1185">Reference proteome</keyword>
<name>A0A8E3ARM2_9RHOB</name>
<dbReference type="InterPro" id="IPR058792">
    <property type="entry name" value="Beta-barrel_RND_2"/>
</dbReference>
<dbReference type="GO" id="GO:0055085">
    <property type="term" value="P:transmembrane transport"/>
    <property type="evidence" value="ECO:0007669"/>
    <property type="project" value="InterPro"/>
</dbReference>
<dbReference type="Pfam" id="PF25954">
    <property type="entry name" value="Beta-barrel_RND_2"/>
    <property type="match status" value="1"/>
</dbReference>
<dbReference type="OrthoDB" id="9811754at2"/>
<evidence type="ECO:0000259" key="3">
    <source>
        <dbReference type="Pfam" id="PF25917"/>
    </source>
</evidence>
<dbReference type="InterPro" id="IPR050739">
    <property type="entry name" value="MFP"/>
</dbReference>
<organism evidence="5 6">
    <name type="scientific">Rhodovulum kholense</name>
    <dbReference type="NCBI Taxonomy" id="453584"/>
    <lineage>
        <taxon>Bacteria</taxon>
        <taxon>Pseudomonadati</taxon>
        <taxon>Pseudomonadota</taxon>
        <taxon>Alphaproteobacteria</taxon>
        <taxon>Rhodobacterales</taxon>
        <taxon>Paracoccaceae</taxon>
        <taxon>Rhodovulum</taxon>
    </lineage>
</organism>
<feature type="domain" description="Multidrug resistance protein MdtA-like barrel-sandwich hybrid" evidence="3">
    <location>
        <begin position="48"/>
        <end position="244"/>
    </location>
</feature>
<protein>
    <submittedName>
        <fullName evidence="5">Multidrug resistance efflux pump</fullName>
    </submittedName>
</protein>
<dbReference type="Gene3D" id="1.10.287.470">
    <property type="entry name" value="Helix hairpin bin"/>
    <property type="match status" value="2"/>
</dbReference>
<evidence type="ECO:0000256" key="1">
    <source>
        <dbReference type="SAM" id="Coils"/>
    </source>
</evidence>
<accession>A0A8E3ARM2</accession>
<dbReference type="Proteomes" id="UP000244037">
    <property type="component" value="Unassembled WGS sequence"/>
</dbReference>
<evidence type="ECO:0000313" key="5">
    <source>
        <dbReference type="EMBL" id="PTW50604.1"/>
    </source>
</evidence>
<dbReference type="RefSeq" id="WP_108025805.1">
    <property type="nucleotide sequence ID" value="NZ_QAYC01000004.1"/>
</dbReference>
<dbReference type="EMBL" id="QAYC01000004">
    <property type="protein sequence ID" value="PTW50604.1"/>
    <property type="molecule type" value="Genomic_DNA"/>
</dbReference>
<comment type="caution">
    <text evidence="5">The sequence shown here is derived from an EMBL/GenBank/DDBJ whole genome shotgun (WGS) entry which is preliminary data.</text>
</comment>